<feature type="transmembrane region" description="Helical" evidence="1">
    <location>
        <begin position="6"/>
        <end position="24"/>
    </location>
</feature>
<dbReference type="RefSeq" id="WP_046576796.1">
    <property type="nucleotide sequence ID" value="NZ_CP010429.1"/>
</dbReference>
<keyword evidence="1" id="KW-0812">Transmembrane</keyword>
<dbReference type="Proteomes" id="UP000033054">
    <property type="component" value="Chromosome"/>
</dbReference>
<dbReference type="KEGG" id="srd:SD10_22040"/>
<accession>A0A0E3ZXM1</accession>
<organism evidence="2 3">
    <name type="scientific">Spirosoma radiotolerans</name>
    <dbReference type="NCBI Taxonomy" id="1379870"/>
    <lineage>
        <taxon>Bacteria</taxon>
        <taxon>Pseudomonadati</taxon>
        <taxon>Bacteroidota</taxon>
        <taxon>Cytophagia</taxon>
        <taxon>Cytophagales</taxon>
        <taxon>Cytophagaceae</taxon>
        <taxon>Spirosoma</taxon>
    </lineage>
</organism>
<name>A0A0E3ZXM1_9BACT</name>
<dbReference type="AlphaFoldDB" id="A0A0E3ZXM1"/>
<keyword evidence="3" id="KW-1185">Reference proteome</keyword>
<evidence type="ECO:0000313" key="2">
    <source>
        <dbReference type="EMBL" id="AKD57173.1"/>
    </source>
</evidence>
<gene>
    <name evidence="2" type="ORF">SD10_22040</name>
</gene>
<evidence type="ECO:0000256" key="1">
    <source>
        <dbReference type="SAM" id="Phobius"/>
    </source>
</evidence>
<proteinExistence type="predicted"/>
<feature type="transmembrane region" description="Helical" evidence="1">
    <location>
        <begin position="44"/>
        <end position="65"/>
    </location>
</feature>
<dbReference type="EMBL" id="CP010429">
    <property type="protein sequence ID" value="AKD57173.1"/>
    <property type="molecule type" value="Genomic_DNA"/>
</dbReference>
<evidence type="ECO:0000313" key="3">
    <source>
        <dbReference type="Proteomes" id="UP000033054"/>
    </source>
</evidence>
<evidence type="ECO:0008006" key="4">
    <source>
        <dbReference type="Google" id="ProtNLM"/>
    </source>
</evidence>
<dbReference type="PATRIC" id="fig|1379870.5.peg.4770"/>
<reference evidence="2 3" key="1">
    <citation type="journal article" date="2014" name="Curr. Microbiol.">
        <title>Spirosoma radiotolerans sp. nov., a gamma-radiation-resistant bacterium isolated from gamma ray-irradiated soil.</title>
        <authorList>
            <person name="Lee J.J."/>
            <person name="Srinivasan S."/>
            <person name="Lim S."/>
            <person name="Joe M."/>
            <person name="Im S."/>
            <person name="Bae S.I."/>
            <person name="Park K.R."/>
            <person name="Han J.H."/>
            <person name="Park S.H."/>
            <person name="Joo B.M."/>
            <person name="Park S.J."/>
            <person name="Kim M.K."/>
        </authorList>
    </citation>
    <scope>NUCLEOTIDE SEQUENCE [LARGE SCALE GENOMIC DNA]</scope>
    <source>
        <strain evidence="2 3">DG5A</strain>
    </source>
</reference>
<feature type="transmembrane region" description="Helical" evidence="1">
    <location>
        <begin position="124"/>
        <end position="142"/>
    </location>
</feature>
<feature type="transmembrane region" description="Helical" evidence="1">
    <location>
        <begin position="85"/>
        <end position="103"/>
    </location>
</feature>
<dbReference type="HOGENOM" id="CLU_134903_1_0_10"/>
<dbReference type="STRING" id="1379870.SD10_22040"/>
<sequence length="155" mass="17839">MYTTLLAIHSLTRWLVLPSLLFAIQRAFRGWYSGKAFSTFDEAVRLAVVTITNIQVSLGLVLYAISPITTYFSHHYQVAVHVGEMRFFGIEHAFMMIMATLLISIGSVRVKNKRHDQEKFKTMAIWFTLGLLVILIAIPWPFSPLAKRPFFRLVY</sequence>
<keyword evidence="1" id="KW-1133">Transmembrane helix</keyword>
<dbReference type="OrthoDB" id="329514at2"/>
<protein>
    <recommendedName>
        <fullName evidence="4">Cytochrome B561</fullName>
    </recommendedName>
</protein>
<keyword evidence="1" id="KW-0472">Membrane</keyword>